<feature type="transmembrane region" description="Helical" evidence="1">
    <location>
        <begin position="46"/>
        <end position="69"/>
    </location>
</feature>
<organism evidence="2 3">
    <name type="scientific">Weissella viridescens</name>
    <name type="common">Lactobacillus viridescens</name>
    <dbReference type="NCBI Taxonomy" id="1629"/>
    <lineage>
        <taxon>Bacteria</taxon>
        <taxon>Bacillati</taxon>
        <taxon>Bacillota</taxon>
        <taxon>Bacilli</taxon>
        <taxon>Lactobacillales</taxon>
        <taxon>Lactobacillaceae</taxon>
        <taxon>Weissella</taxon>
    </lineage>
</organism>
<gene>
    <name evidence="2" type="ORF">NCTC13645_02122</name>
</gene>
<feature type="transmembrane region" description="Helical" evidence="1">
    <location>
        <begin position="21"/>
        <end position="40"/>
    </location>
</feature>
<accession>A0A380P704</accession>
<dbReference type="Proteomes" id="UP000254621">
    <property type="component" value="Unassembled WGS sequence"/>
</dbReference>
<evidence type="ECO:0000313" key="2">
    <source>
        <dbReference type="EMBL" id="SUP60999.1"/>
    </source>
</evidence>
<protein>
    <submittedName>
        <fullName evidence="2">Uncharacterized protein</fullName>
    </submittedName>
</protein>
<proteinExistence type="predicted"/>
<dbReference type="EMBL" id="UHIV01000005">
    <property type="protein sequence ID" value="SUP60999.1"/>
    <property type="molecule type" value="Genomic_DNA"/>
</dbReference>
<evidence type="ECO:0000256" key="1">
    <source>
        <dbReference type="SAM" id="Phobius"/>
    </source>
</evidence>
<keyword evidence="1" id="KW-0472">Membrane</keyword>
<dbReference type="AlphaFoldDB" id="A0A380P704"/>
<keyword evidence="1" id="KW-0812">Transmembrane</keyword>
<keyword evidence="1" id="KW-1133">Transmembrane helix</keyword>
<evidence type="ECO:0000313" key="3">
    <source>
        <dbReference type="Proteomes" id="UP000254621"/>
    </source>
</evidence>
<name>A0A380P704_WEIVI</name>
<sequence length="73" mass="8342">MKQWQNKIKIPRLFQNRSIGWIVILVSLIALLGLILAFNVNWLIGVVWLILVLIALTIISEHCVTSVMIPHNI</sequence>
<reference evidence="2 3" key="1">
    <citation type="submission" date="2018-06" db="EMBL/GenBank/DDBJ databases">
        <authorList>
            <consortium name="Pathogen Informatics"/>
            <person name="Doyle S."/>
        </authorList>
    </citation>
    <scope>NUCLEOTIDE SEQUENCE [LARGE SCALE GENOMIC DNA]</scope>
    <source>
        <strain evidence="2 3">NCTC13645</strain>
    </source>
</reference>